<dbReference type="NCBIfam" id="NF005141">
    <property type="entry name" value="PRK06590.1"/>
    <property type="match status" value="1"/>
</dbReference>
<feature type="transmembrane region" description="Helical" evidence="6">
    <location>
        <begin position="402"/>
        <end position="423"/>
    </location>
</feature>
<evidence type="ECO:0000259" key="7">
    <source>
        <dbReference type="Pfam" id="PF00361"/>
    </source>
</evidence>
<proteinExistence type="predicted"/>
<gene>
    <name evidence="9" type="ORF">ABB28_09865</name>
</gene>
<dbReference type="GO" id="GO:0016020">
    <property type="term" value="C:membrane"/>
    <property type="evidence" value="ECO:0007669"/>
    <property type="project" value="UniProtKB-SubCell"/>
</dbReference>
<feature type="transmembrane region" description="Helical" evidence="6">
    <location>
        <begin position="338"/>
        <end position="364"/>
    </location>
</feature>
<dbReference type="GO" id="GO:0015990">
    <property type="term" value="P:electron transport coupled proton transport"/>
    <property type="evidence" value="ECO:0007669"/>
    <property type="project" value="TreeGrafter"/>
</dbReference>
<feature type="transmembrane region" description="Helical" evidence="6">
    <location>
        <begin position="613"/>
        <end position="632"/>
    </location>
</feature>
<dbReference type="GO" id="GO:0042773">
    <property type="term" value="P:ATP synthesis coupled electron transport"/>
    <property type="evidence" value="ECO:0007669"/>
    <property type="project" value="InterPro"/>
</dbReference>
<dbReference type="PANTHER" id="PTHR42829">
    <property type="entry name" value="NADH-UBIQUINONE OXIDOREDUCTASE CHAIN 5"/>
    <property type="match status" value="1"/>
</dbReference>
<evidence type="ECO:0000256" key="6">
    <source>
        <dbReference type="SAM" id="Phobius"/>
    </source>
</evidence>
<comment type="caution">
    <text evidence="9">The sequence shown here is derived from an EMBL/GenBank/DDBJ whole genome shotgun (WGS) entry which is preliminary data.</text>
</comment>
<feature type="transmembrane region" description="Helical" evidence="6">
    <location>
        <begin position="370"/>
        <end position="390"/>
    </location>
</feature>
<evidence type="ECO:0000256" key="4">
    <source>
        <dbReference type="ARBA" id="ARBA00023136"/>
    </source>
</evidence>
<dbReference type="NCBIfam" id="TIGR01974">
    <property type="entry name" value="NDH_I_L"/>
    <property type="match status" value="1"/>
</dbReference>
<dbReference type="PANTHER" id="PTHR42829:SF2">
    <property type="entry name" value="NADH-UBIQUINONE OXIDOREDUCTASE CHAIN 5"/>
    <property type="match status" value="1"/>
</dbReference>
<dbReference type="RefSeq" id="WP_057508456.1">
    <property type="nucleotide sequence ID" value="NZ_LDJK01000041.1"/>
</dbReference>
<feature type="transmembrane region" description="Helical" evidence="6">
    <location>
        <begin position="450"/>
        <end position="471"/>
    </location>
</feature>
<comment type="subcellular location">
    <subcellularLocation>
        <location evidence="1">Endomembrane system</location>
        <topology evidence="1">Multi-pass membrane protein</topology>
    </subcellularLocation>
    <subcellularLocation>
        <location evidence="5">Membrane</location>
        <topology evidence="5">Multi-pass membrane protein</topology>
    </subcellularLocation>
</comment>
<feature type="domain" description="NADH-Ubiquinone oxidoreductase (complex I) chain 5 N-terminal" evidence="8">
    <location>
        <begin position="74"/>
        <end position="123"/>
    </location>
</feature>
<accession>A0A0R0CWP5</accession>
<evidence type="ECO:0000259" key="8">
    <source>
        <dbReference type="Pfam" id="PF00662"/>
    </source>
</evidence>
<dbReference type="EMBL" id="LDJK01000041">
    <property type="protein sequence ID" value="KRG73648.1"/>
    <property type="molecule type" value="Genomic_DNA"/>
</dbReference>
<feature type="transmembrane region" description="Helical" evidence="6">
    <location>
        <begin position="6"/>
        <end position="27"/>
    </location>
</feature>
<protein>
    <submittedName>
        <fullName evidence="9">NADH:ubiquinone oxidoreductase subunit L</fullName>
    </submittedName>
</protein>
<dbReference type="Proteomes" id="UP000051386">
    <property type="component" value="Unassembled WGS sequence"/>
</dbReference>
<feature type="transmembrane region" description="Helical" evidence="6">
    <location>
        <begin position="185"/>
        <end position="206"/>
    </location>
</feature>
<evidence type="ECO:0000256" key="2">
    <source>
        <dbReference type="ARBA" id="ARBA00022692"/>
    </source>
</evidence>
<feature type="transmembrane region" description="Helical" evidence="6">
    <location>
        <begin position="280"/>
        <end position="298"/>
    </location>
</feature>
<feature type="transmembrane region" description="Helical" evidence="6">
    <location>
        <begin position="39"/>
        <end position="59"/>
    </location>
</feature>
<dbReference type="InterPro" id="IPR018393">
    <property type="entry name" value="NADHpl_OxRdtase_5_subgr"/>
</dbReference>
<dbReference type="InterPro" id="IPR001750">
    <property type="entry name" value="ND/Mrp_TM"/>
</dbReference>
<evidence type="ECO:0000256" key="5">
    <source>
        <dbReference type="RuleBase" id="RU000320"/>
    </source>
</evidence>
<dbReference type="PRINTS" id="PR01435">
    <property type="entry name" value="NPOXDRDTASE5"/>
</dbReference>
<feature type="transmembrane region" description="Helical" evidence="6">
    <location>
        <begin position="122"/>
        <end position="139"/>
    </location>
</feature>
<feature type="transmembrane region" description="Helical" evidence="6">
    <location>
        <begin position="241"/>
        <end position="259"/>
    </location>
</feature>
<dbReference type="GO" id="GO:0012505">
    <property type="term" value="C:endomembrane system"/>
    <property type="evidence" value="ECO:0007669"/>
    <property type="project" value="UniProtKB-SubCell"/>
</dbReference>
<dbReference type="GO" id="GO:0003954">
    <property type="term" value="F:NADH dehydrogenase activity"/>
    <property type="evidence" value="ECO:0007669"/>
    <property type="project" value="TreeGrafter"/>
</dbReference>
<keyword evidence="3 6" id="KW-1133">Transmembrane helix</keyword>
<dbReference type="Pfam" id="PF00361">
    <property type="entry name" value="Proton_antipo_M"/>
    <property type="match status" value="1"/>
</dbReference>
<dbReference type="InterPro" id="IPR001516">
    <property type="entry name" value="Proton_antipo_N"/>
</dbReference>
<dbReference type="AlphaFoldDB" id="A0A0R0CWP5"/>
<feature type="domain" description="NADH:quinone oxidoreductase/Mrp antiporter transmembrane" evidence="7">
    <location>
        <begin position="139"/>
        <end position="436"/>
    </location>
</feature>
<dbReference type="PATRIC" id="fig|517011.3.peg.1682"/>
<keyword evidence="4 6" id="KW-0472">Membrane</keyword>
<feature type="transmembrane region" description="Helical" evidence="6">
    <location>
        <begin position="710"/>
        <end position="732"/>
    </location>
</feature>
<keyword evidence="2 5" id="KW-0812">Transmembrane</keyword>
<evidence type="ECO:0000313" key="10">
    <source>
        <dbReference type="Proteomes" id="UP000051386"/>
    </source>
</evidence>
<feature type="transmembrane region" description="Helical" evidence="6">
    <location>
        <begin position="310"/>
        <end position="331"/>
    </location>
</feature>
<dbReference type="GO" id="GO:0008137">
    <property type="term" value="F:NADH dehydrogenase (ubiquinone) activity"/>
    <property type="evidence" value="ECO:0007669"/>
    <property type="project" value="InterPro"/>
</dbReference>
<name>A0A0R0CWP5_9GAMM</name>
<dbReference type="Pfam" id="PF00662">
    <property type="entry name" value="Proton_antipo_N"/>
    <property type="match status" value="1"/>
</dbReference>
<dbReference type="Gene3D" id="1.20.5.2700">
    <property type="match status" value="1"/>
</dbReference>
<dbReference type="PRINTS" id="PR01434">
    <property type="entry name" value="NADHDHGNASE5"/>
</dbReference>
<keyword evidence="9" id="KW-0830">Ubiquinone</keyword>
<feature type="transmembrane region" description="Helical" evidence="6">
    <location>
        <begin position="90"/>
        <end position="110"/>
    </location>
</feature>
<reference evidence="9 10" key="1">
    <citation type="submission" date="2015-05" db="EMBL/GenBank/DDBJ databases">
        <title>Genome sequencing and analysis of members of genus Stenotrophomonas.</title>
        <authorList>
            <person name="Patil P.P."/>
            <person name="Midha S."/>
            <person name="Patil P.B."/>
        </authorList>
    </citation>
    <scope>NUCLEOTIDE SEQUENCE [LARGE SCALE GENOMIC DNA]</scope>
    <source>
        <strain evidence="9 10">DSM 21508</strain>
    </source>
</reference>
<organism evidence="9 10">
    <name type="scientific">Stenotrophomonas chelatiphaga</name>
    <dbReference type="NCBI Taxonomy" id="517011"/>
    <lineage>
        <taxon>Bacteria</taxon>
        <taxon>Pseudomonadati</taxon>
        <taxon>Pseudomonadota</taxon>
        <taxon>Gammaproteobacteria</taxon>
        <taxon>Lysobacterales</taxon>
        <taxon>Lysobacteraceae</taxon>
        <taxon>Stenotrophomonas</taxon>
    </lineage>
</organism>
<keyword evidence="10" id="KW-1185">Reference proteome</keyword>
<evidence type="ECO:0000256" key="3">
    <source>
        <dbReference type="ARBA" id="ARBA00022989"/>
    </source>
</evidence>
<feature type="transmembrane region" description="Helical" evidence="6">
    <location>
        <begin position="145"/>
        <end position="164"/>
    </location>
</feature>
<dbReference type="InterPro" id="IPR003945">
    <property type="entry name" value="NU5C-like"/>
</dbReference>
<feature type="transmembrane region" description="Helical" evidence="6">
    <location>
        <begin position="532"/>
        <end position="553"/>
    </location>
</feature>
<evidence type="ECO:0000313" key="9">
    <source>
        <dbReference type="EMBL" id="KRG73648.1"/>
    </source>
</evidence>
<sequence>MEITLAKSLLIAVVLAPLFGSIIAGLFGRQVGRLGAQTITILGVAVSCALSMYTFYQLLWGGAQPFNENLYTFFEVGQYSAHVGFMVDKLTAMMMVVVTFVSLLVHVYTIGYMEEDPGYQRFFSYISLFTFSMLTLVMSNNFLQLFFGWEAVGLVSYLLIGFWFKRPTAIFANMKAFLVNRVGDFGFLLGIGGVLWVFGTLDYATVFAKIMDPELANGAIQVWSGSIDLFGLHIGVLEQPVVWASATVICICLFIGAMGKSAQVPLHVWLPDSMEGPTPISALIHAATMVTAGIFMVTRMSPLFELSPTALNFVLFIGATTAFFTGLIGIVQNDIKRVVAYSTLSQLGYMTVALGVSAYSAAVFHLMTHAFFKALLFLGAGSVIIAMHHEQDMRKMGGLRKYMPITFITMWIGTLALVGTPFFSGFYSKDTIIEAAEIHAHMSSSWVATYAYWAVLGGVLVTSFYSFRLLFMTFHGKERFRDVAHDDHGHGHDAHAHDDHAYAADAYHADAHAGHDDHGHGHGPHEPHETPWVVTLPLILLAIPSIIIGFFSIGPMLHGTDWAGHHAHEGVKGQATNFFTGIVDFYDPAKNTVGFLSEHFHGPVQFALHGMTLPPFFLTVAGFLLAVIFYLWKPDLSGRARRTFAPVVSVLENKYGMDKLWIDGFAGGSVKLGRVARWLDTNIVDGTVNLVARGADVAANVLRRTQSGFLYHYAFAMIIGLIALLGLLMHYLR</sequence>
<evidence type="ECO:0000256" key="1">
    <source>
        <dbReference type="ARBA" id="ARBA00004127"/>
    </source>
</evidence>